<dbReference type="EMBL" id="JAEAOA010002354">
    <property type="protein sequence ID" value="KAK3598010.1"/>
    <property type="molecule type" value="Genomic_DNA"/>
</dbReference>
<reference evidence="2" key="2">
    <citation type="journal article" date="2021" name="Genome Biol. Evol.">
        <title>Developing a high-quality reference genome for a parasitic bivalve with doubly uniparental inheritance (Bivalvia: Unionida).</title>
        <authorList>
            <person name="Smith C.H."/>
        </authorList>
    </citation>
    <scope>NUCLEOTIDE SEQUENCE</scope>
    <source>
        <strain evidence="2">CHS0354</strain>
        <tissue evidence="2">Mantle</tissue>
    </source>
</reference>
<dbReference type="Proteomes" id="UP001195483">
    <property type="component" value="Unassembled WGS sequence"/>
</dbReference>
<feature type="signal peptide" evidence="1">
    <location>
        <begin position="1"/>
        <end position="18"/>
    </location>
</feature>
<feature type="chain" id="PRO_5042103523" evidence="1">
    <location>
        <begin position="19"/>
        <end position="134"/>
    </location>
</feature>
<organism evidence="2 3">
    <name type="scientific">Potamilus streckersoni</name>
    <dbReference type="NCBI Taxonomy" id="2493646"/>
    <lineage>
        <taxon>Eukaryota</taxon>
        <taxon>Metazoa</taxon>
        <taxon>Spiralia</taxon>
        <taxon>Lophotrochozoa</taxon>
        <taxon>Mollusca</taxon>
        <taxon>Bivalvia</taxon>
        <taxon>Autobranchia</taxon>
        <taxon>Heteroconchia</taxon>
        <taxon>Palaeoheterodonta</taxon>
        <taxon>Unionida</taxon>
        <taxon>Unionoidea</taxon>
        <taxon>Unionidae</taxon>
        <taxon>Ambleminae</taxon>
        <taxon>Lampsilini</taxon>
        <taxon>Potamilus</taxon>
    </lineage>
</organism>
<comment type="caution">
    <text evidence="2">The sequence shown here is derived from an EMBL/GenBank/DDBJ whole genome shotgun (WGS) entry which is preliminary data.</text>
</comment>
<protein>
    <submittedName>
        <fullName evidence="2">Uncharacterized protein</fullName>
    </submittedName>
</protein>
<evidence type="ECO:0000256" key="1">
    <source>
        <dbReference type="SAM" id="SignalP"/>
    </source>
</evidence>
<name>A0AAE0STT6_9BIVA</name>
<keyword evidence="1" id="KW-0732">Signal</keyword>
<keyword evidence="3" id="KW-1185">Reference proteome</keyword>
<reference evidence="2" key="3">
    <citation type="submission" date="2023-05" db="EMBL/GenBank/DDBJ databases">
        <authorList>
            <person name="Smith C.H."/>
        </authorList>
    </citation>
    <scope>NUCLEOTIDE SEQUENCE</scope>
    <source>
        <strain evidence="2">CHS0354</strain>
        <tissue evidence="2">Mantle</tissue>
    </source>
</reference>
<evidence type="ECO:0000313" key="3">
    <source>
        <dbReference type="Proteomes" id="UP001195483"/>
    </source>
</evidence>
<evidence type="ECO:0000313" key="2">
    <source>
        <dbReference type="EMBL" id="KAK3598010.1"/>
    </source>
</evidence>
<gene>
    <name evidence="2" type="ORF">CHS0354_042364</name>
</gene>
<accession>A0AAE0STT6</accession>
<dbReference type="AlphaFoldDB" id="A0AAE0STT6"/>
<sequence length="134" mass="14408">MNIKTVVSFMVIVTGYDAYGCPSFPTDCRKECITVDDTGCRMCRCIHLVSEGNKNPSGVSGVGCPVFRDDCLPSCSTSMNDKGCTVCTCANAVPTTKTTTTTTPTTTMIPERQTRLRLCNIGGGLYPCHTNFGR</sequence>
<reference evidence="2" key="1">
    <citation type="journal article" date="2021" name="Genome Biol. Evol.">
        <title>A High-Quality Reference Genome for a Parasitic Bivalve with Doubly Uniparental Inheritance (Bivalvia: Unionida).</title>
        <authorList>
            <person name="Smith C.H."/>
        </authorList>
    </citation>
    <scope>NUCLEOTIDE SEQUENCE</scope>
    <source>
        <strain evidence="2">CHS0354</strain>
    </source>
</reference>
<proteinExistence type="predicted"/>